<dbReference type="Gene3D" id="3.40.960.10">
    <property type="entry name" value="VSR Endonuclease"/>
    <property type="match status" value="1"/>
</dbReference>
<dbReference type="Proteomes" id="UP000182498">
    <property type="component" value="Unassembled WGS sequence"/>
</dbReference>
<dbReference type="AlphaFoldDB" id="A0A0X2NL14"/>
<gene>
    <name evidence="1" type="ORF">CVAR292_00737</name>
</gene>
<protein>
    <recommendedName>
        <fullName evidence="3">DUF559 domain-containing protein</fullName>
    </recommendedName>
</protein>
<keyword evidence="2" id="KW-1185">Reference proteome</keyword>
<dbReference type="RefSeq" id="WP_014010172.1">
    <property type="nucleotide sequence ID" value="NZ_JBAQDA010000204.1"/>
</dbReference>
<dbReference type="OrthoDB" id="5181611at2"/>
<proteinExistence type="predicted"/>
<dbReference type="EMBL" id="FAUH01000004">
    <property type="protein sequence ID" value="CUU65418.1"/>
    <property type="molecule type" value="Genomic_DNA"/>
</dbReference>
<organism evidence="1 2">
    <name type="scientific">Corynebacterium variabile</name>
    <dbReference type="NCBI Taxonomy" id="1727"/>
    <lineage>
        <taxon>Bacteria</taxon>
        <taxon>Bacillati</taxon>
        <taxon>Actinomycetota</taxon>
        <taxon>Actinomycetes</taxon>
        <taxon>Mycobacteriales</taxon>
        <taxon>Corynebacteriaceae</taxon>
        <taxon>Corynebacterium</taxon>
    </lineage>
</organism>
<sequence length="374" mass="41776">MGLTNPAYRLPGHVAEAMREGRYRPGNGPWYCSRILPDNVPLIRQQLLDSGVSRWRVDTRYDAVAHGVLLATDTERTDEDCGAYRHCVIMRARAQLLLHPECVLGGWGAAGYHGLKYWADAAPILLLSDTVPPRGSDVTADAAEHPLRAAVRVLPPGFDLERDTVTPDPAFPTLRVVSAPIALAQCLRSVLSGKHDWRTVEIAGLSHTDICAVQLLDAFTQCTTITHTQIREACRGILGSRQLTRLLALSMPGAESPRETELRLFVREMLPDSHVWETQVGVQYREETSWGATRTRATFFDLACRSLRIGLYYDGKHHEDADQTERDFEQLQDLRDGQWIVVRINRKLMANPRKMLRQIALAIASAVIARSAAE</sequence>
<evidence type="ECO:0000313" key="2">
    <source>
        <dbReference type="Proteomes" id="UP000182498"/>
    </source>
</evidence>
<accession>A0A0X2NL14</accession>
<reference evidence="2" key="1">
    <citation type="submission" date="2015-11" db="EMBL/GenBank/DDBJ databases">
        <authorList>
            <person name="Dugat-Bony E."/>
        </authorList>
    </citation>
    <scope>NUCLEOTIDE SEQUENCE [LARGE SCALE GENOMIC DNA]</scope>
    <source>
        <strain evidence="2">Mu292</strain>
    </source>
</reference>
<evidence type="ECO:0000313" key="1">
    <source>
        <dbReference type="EMBL" id="CUU65418.1"/>
    </source>
</evidence>
<name>A0A0X2NL14_9CORY</name>
<evidence type="ECO:0008006" key="3">
    <source>
        <dbReference type="Google" id="ProtNLM"/>
    </source>
</evidence>